<feature type="transmembrane region" description="Helical" evidence="2">
    <location>
        <begin position="105"/>
        <end position="129"/>
    </location>
</feature>
<gene>
    <name evidence="4" type="ORF">EVA_07351</name>
</gene>
<keyword evidence="2" id="KW-1133">Transmembrane helix</keyword>
<proteinExistence type="predicted"/>
<comment type="caution">
    <text evidence="4">The sequence shown here is derived from an EMBL/GenBank/DDBJ whole genome shotgun (WGS) entry which is preliminary data.</text>
</comment>
<name>J9GVK7_9ZZZZ</name>
<feature type="transmembrane region" description="Helical" evidence="2">
    <location>
        <begin position="170"/>
        <end position="188"/>
    </location>
</feature>
<protein>
    <recommendedName>
        <fullName evidence="3">DUF6249 domain-containing protein</fullName>
    </recommendedName>
</protein>
<evidence type="ECO:0000256" key="2">
    <source>
        <dbReference type="SAM" id="Phobius"/>
    </source>
</evidence>
<evidence type="ECO:0000313" key="4">
    <source>
        <dbReference type="EMBL" id="EJX04570.1"/>
    </source>
</evidence>
<evidence type="ECO:0000256" key="1">
    <source>
        <dbReference type="SAM" id="MobiDB-lite"/>
    </source>
</evidence>
<feature type="compositionally biased region" description="Polar residues" evidence="1">
    <location>
        <begin position="242"/>
        <end position="253"/>
    </location>
</feature>
<keyword evidence="2" id="KW-0812">Transmembrane</keyword>
<dbReference type="InterPro" id="IPR046216">
    <property type="entry name" value="DUF6249"/>
</dbReference>
<feature type="domain" description="DUF6249" evidence="3">
    <location>
        <begin position="111"/>
        <end position="213"/>
    </location>
</feature>
<accession>J9GVK7</accession>
<evidence type="ECO:0000259" key="3">
    <source>
        <dbReference type="Pfam" id="PF19762"/>
    </source>
</evidence>
<dbReference type="EMBL" id="AMCI01001770">
    <property type="protein sequence ID" value="EJX04570.1"/>
    <property type="molecule type" value="Genomic_DNA"/>
</dbReference>
<organism evidence="4">
    <name type="scientific">gut metagenome</name>
    <dbReference type="NCBI Taxonomy" id="749906"/>
    <lineage>
        <taxon>unclassified sequences</taxon>
        <taxon>metagenomes</taxon>
        <taxon>organismal metagenomes</taxon>
    </lineage>
</organism>
<keyword evidence="2" id="KW-0472">Membrane</keyword>
<feature type="transmembrane region" description="Helical" evidence="2">
    <location>
        <begin position="194"/>
        <end position="213"/>
    </location>
</feature>
<feature type="region of interest" description="Disordered" evidence="1">
    <location>
        <begin position="219"/>
        <end position="259"/>
    </location>
</feature>
<dbReference type="Pfam" id="PF19762">
    <property type="entry name" value="DUF6249"/>
    <property type="match status" value="1"/>
</dbReference>
<sequence length="259" mass="28634">MYKNNREWTDKTLPHMKKILLFSYMLMVIGTGSGSETLAAHTAPQPAVSITDSIQLVPSAYDSTRMDTIVFSQLETDDDVQSAAAYPSHLYSSSSLQENENSPRYLLELLLILTCVGLPFFILAMVLWFRYKNRQAKYKLAAEALAAGHPIPAELLNTPEKQHQTILTKGIKNCCLGIGLGVFFWMSVEEEGVAAIGFLIFCMGVGQILIAYATRPRHSHQEENVSKQGPTTGKEREDYSHGQATPSESTPSDPNIPHA</sequence>
<reference evidence="4" key="1">
    <citation type="journal article" date="2012" name="PLoS ONE">
        <title>Gene sets for utilization of primary and secondary nutrition supplies in the distal gut of endangered iberian lynx.</title>
        <authorList>
            <person name="Alcaide M."/>
            <person name="Messina E."/>
            <person name="Richter M."/>
            <person name="Bargiela R."/>
            <person name="Peplies J."/>
            <person name="Huws S.A."/>
            <person name="Newbold C.J."/>
            <person name="Golyshin P.N."/>
            <person name="Simon M.A."/>
            <person name="Lopez G."/>
            <person name="Yakimov M.M."/>
            <person name="Ferrer M."/>
        </authorList>
    </citation>
    <scope>NUCLEOTIDE SEQUENCE</scope>
</reference>
<dbReference type="AlphaFoldDB" id="J9GVK7"/>